<evidence type="ECO:0000256" key="1">
    <source>
        <dbReference type="SAM" id="MobiDB-lite"/>
    </source>
</evidence>
<feature type="transmembrane region" description="Helical" evidence="2">
    <location>
        <begin position="255"/>
        <end position="273"/>
    </location>
</feature>
<evidence type="ECO:0000313" key="3">
    <source>
        <dbReference type="EMBL" id="MBP3958903.1"/>
    </source>
</evidence>
<dbReference type="RefSeq" id="WP_210659303.1">
    <property type="nucleotide sequence ID" value="NZ_JAGKQQ010000001.1"/>
</dbReference>
<organism evidence="3 4">
    <name type="scientific">Gemmata palustris</name>
    <dbReference type="NCBI Taxonomy" id="2822762"/>
    <lineage>
        <taxon>Bacteria</taxon>
        <taxon>Pseudomonadati</taxon>
        <taxon>Planctomycetota</taxon>
        <taxon>Planctomycetia</taxon>
        <taxon>Gemmatales</taxon>
        <taxon>Gemmataceae</taxon>
        <taxon>Gemmata</taxon>
    </lineage>
</organism>
<dbReference type="Gene3D" id="3.40.1090.10">
    <property type="entry name" value="Cytosolic phospholipase A2 catalytic domain"/>
    <property type="match status" value="1"/>
</dbReference>
<comment type="caution">
    <text evidence="3">The sequence shown here is derived from an EMBL/GenBank/DDBJ whole genome shotgun (WGS) entry which is preliminary data.</text>
</comment>
<protein>
    <recommendedName>
        <fullName evidence="5">PNPLA domain-containing protein</fullName>
    </recommendedName>
</protein>
<keyword evidence="2" id="KW-0472">Membrane</keyword>
<keyword evidence="2" id="KW-0812">Transmembrane</keyword>
<dbReference type="SUPFAM" id="SSF52151">
    <property type="entry name" value="FabD/lysophospholipase-like"/>
    <property type="match status" value="2"/>
</dbReference>
<proteinExistence type="predicted"/>
<sequence>MSADQNAKPWLLELGPPEPPSGVPAAGSSANRSPTEHGKAASALPHDALGLALSGGGIRSASFCLGLVQALARSKWLPKVDFLSTVSGGGYTGAFLGRFFDQCGKPDGLTGAVPDTADGAGQDRVARDLVDSRSASISWLRRHANYLSPSGHGEMATNIAGFWRNLISVYFVLAFFLVSVFGLLNAIEYSSLLGSYDRGPLAGVLNDVLDALTPITGALMVHAGPWAVIAELVLWLGVLPLMLAYWLVSQDLPETFIAPVLASAAILAGAILLATQNPLGLVVLASAVIWALIVWAIVRRDEGHFDQFNPSRLALARNHLTQWLAFWLTVSVGLIAFAVIDGLGRWLAWRMLQGGLTVPNIVGWLVSAGASIFGLATGLRVAIRFLVGESPKGSSVLTFSRPFLVAALIVLIGVVPPLVVLAFISQTAYELGYTYNRGLAFTGVTLIVSLLLGLRACVEFINRSGPLNIYASRLARAFLGAVNPARRTHPEGRNVTHVVPGDDVPLTEYAPHAAGGPLHLINCAVNETIDVASQRGLRDRQAENMAVGPAGVSVAQNWHALWLPNGTDPQLVPLAEPGEVRPHPFLAKGNGPVRVEGLSLREWMAISGAALGPGMGRRTGLAHALLLTLANLRLGYWWNSGLNTSRRANIPGTRGIGRRLTALFSTLFQAQALLLSELTGRFAGPWERYWNLSDGGNFENTGAYELLRRRVPFVIACDAGEDPQHHGSDLARLVRLARVDLGAEITEVAPTPAAFPAGVAPHIGTLADLLVPAGQPSRAHAALFLVRYPQPADSASTDPWARRTHTWLLYIKATVTGDEPPDVLNYEATHPDFPNETTLDQVFDEPQWESYRALGDHIGTSLFVPARESA</sequence>
<keyword evidence="4" id="KW-1185">Reference proteome</keyword>
<feature type="transmembrane region" description="Helical" evidence="2">
    <location>
        <begin position="403"/>
        <end position="426"/>
    </location>
</feature>
<feature type="region of interest" description="Disordered" evidence="1">
    <location>
        <begin position="1"/>
        <end position="41"/>
    </location>
</feature>
<evidence type="ECO:0008006" key="5">
    <source>
        <dbReference type="Google" id="ProtNLM"/>
    </source>
</evidence>
<dbReference type="PANTHER" id="PTHR10728:SF40">
    <property type="entry name" value="PATATIN FAMILY PROTEIN"/>
    <property type="match status" value="1"/>
</dbReference>
<gene>
    <name evidence="3" type="ORF">J8F10_26965</name>
</gene>
<dbReference type="PANTHER" id="PTHR10728">
    <property type="entry name" value="CYTOSOLIC PHOSPHOLIPASE A2"/>
    <property type="match status" value="1"/>
</dbReference>
<dbReference type="EMBL" id="JAGKQQ010000001">
    <property type="protein sequence ID" value="MBP3958903.1"/>
    <property type="molecule type" value="Genomic_DNA"/>
</dbReference>
<dbReference type="Proteomes" id="UP000676565">
    <property type="component" value="Unassembled WGS sequence"/>
</dbReference>
<keyword evidence="2" id="KW-1133">Transmembrane helix</keyword>
<name>A0ABS5C1B7_9BACT</name>
<evidence type="ECO:0000313" key="4">
    <source>
        <dbReference type="Proteomes" id="UP000676565"/>
    </source>
</evidence>
<feature type="transmembrane region" description="Helical" evidence="2">
    <location>
        <begin position="438"/>
        <end position="458"/>
    </location>
</feature>
<feature type="transmembrane region" description="Helical" evidence="2">
    <location>
        <begin position="226"/>
        <end position="248"/>
    </location>
</feature>
<accession>A0ABS5C1B7</accession>
<dbReference type="InterPro" id="IPR016035">
    <property type="entry name" value="Acyl_Trfase/lysoPLipase"/>
</dbReference>
<feature type="transmembrane region" description="Helical" evidence="2">
    <location>
        <begin position="360"/>
        <end position="383"/>
    </location>
</feature>
<feature type="transmembrane region" description="Helical" evidence="2">
    <location>
        <begin position="167"/>
        <end position="187"/>
    </location>
</feature>
<feature type="transmembrane region" description="Helical" evidence="2">
    <location>
        <begin position="319"/>
        <end position="340"/>
    </location>
</feature>
<feature type="transmembrane region" description="Helical" evidence="2">
    <location>
        <begin position="279"/>
        <end position="298"/>
    </location>
</feature>
<evidence type="ECO:0000256" key="2">
    <source>
        <dbReference type="SAM" id="Phobius"/>
    </source>
</evidence>
<reference evidence="3 4" key="1">
    <citation type="submission" date="2021-04" db="EMBL/GenBank/DDBJ databases">
        <authorList>
            <person name="Ivanova A."/>
        </authorList>
    </citation>
    <scope>NUCLEOTIDE SEQUENCE [LARGE SCALE GENOMIC DNA]</scope>
    <source>
        <strain evidence="3 4">G18</strain>
    </source>
</reference>